<evidence type="ECO:0000256" key="1">
    <source>
        <dbReference type="SAM" id="Phobius"/>
    </source>
</evidence>
<proteinExistence type="predicted"/>
<reference evidence="2 3" key="1">
    <citation type="submission" date="2019-11" db="EMBL/GenBank/DDBJ databases">
        <authorList>
            <person name="Li X.-J."/>
            <person name="Feng X.-M."/>
        </authorList>
    </citation>
    <scope>NUCLEOTIDE SEQUENCE [LARGE SCALE GENOMIC DNA]</scope>
    <source>
        <strain evidence="2 3">XMNu-373</strain>
    </source>
</reference>
<dbReference type="EMBL" id="WLZY01000015">
    <property type="protein sequence ID" value="NDL60905.1"/>
    <property type="molecule type" value="Genomic_DNA"/>
</dbReference>
<gene>
    <name evidence="2" type="ORF">F7O44_27900</name>
</gene>
<dbReference type="RefSeq" id="WP_162453614.1">
    <property type="nucleotide sequence ID" value="NZ_WLZY01000015.1"/>
</dbReference>
<evidence type="ECO:0008006" key="4">
    <source>
        <dbReference type="Google" id="ProtNLM"/>
    </source>
</evidence>
<feature type="transmembrane region" description="Helical" evidence="1">
    <location>
        <begin position="81"/>
        <end position="104"/>
    </location>
</feature>
<evidence type="ECO:0000313" key="2">
    <source>
        <dbReference type="EMBL" id="NDL60905.1"/>
    </source>
</evidence>
<keyword evidence="1" id="KW-0812">Transmembrane</keyword>
<feature type="transmembrane region" description="Helical" evidence="1">
    <location>
        <begin position="110"/>
        <end position="129"/>
    </location>
</feature>
<keyword evidence="1" id="KW-0472">Membrane</keyword>
<keyword evidence="3" id="KW-1185">Reference proteome</keyword>
<feature type="transmembrane region" description="Helical" evidence="1">
    <location>
        <begin position="20"/>
        <end position="40"/>
    </location>
</feature>
<comment type="caution">
    <text evidence="2">The sequence shown here is derived from an EMBL/GenBank/DDBJ whole genome shotgun (WGS) entry which is preliminary data.</text>
</comment>
<dbReference type="Proteomes" id="UP000460435">
    <property type="component" value="Unassembled WGS sequence"/>
</dbReference>
<accession>A0A7K3MC58</accession>
<evidence type="ECO:0000313" key="3">
    <source>
        <dbReference type="Proteomes" id="UP000460435"/>
    </source>
</evidence>
<dbReference type="AlphaFoldDB" id="A0A7K3MC58"/>
<sequence>MAEVQELPNVPARRVGGTDLLVGLLWTWLAIAVVLGFWGAVGFNDAGGFVVGAVIGTVYWVPGAAAWLVSTWAIEPWLVRGVGLVRMLWPYVVVGALIGMGYSLVASSSIRVIAVALGVVVSVVARLLAERRSRRRHDRRPRWADKFVF</sequence>
<feature type="transmembrane region" description="Helical" evidence="1">
    <location>
        <begin position="46"/>
        <end position="69"/>
    </location>
</feature>
<keyword evidence="1" id="KW-1133">Transmembrane helix</keyword>
<organism evidence="2 3">
    <name type="scientific">Phytoactinopolyspora mesophila</name>
    <dbReference type="NCBI Taxonomy" id="2650750"/>
    <lineage>
        <taxon>Bacteria</taxon>
        <taxon>Bacillati</taxon>
        <taxon>Actinomycetota</taxon>
        <taxon>Actinomycetes</taxon>
        <taxon>Jiangellales</taxon>
        <taxon>Jiangellaceae</taxon>
        <taxon>Phytoactinopolyspora</taxon>
    </lineage>
</organism>
<protein>
    <recommendedName>
        <fullName evidence="4">DUF3054 family protein</fullName>
    </recommendedName>
</protein>
<name>A0A7K3MC58_9ACTN</name>